<keyword evidence="4" id="KW-1185">Reference proteome</keyword>
<evidence type="ECO:0000313" key="3">
    <source>
        <dbReference type="EMBL" id="PPB84785.1"/>
    </source>
</evidence>
<reference evidence="3 4" key="1">
    <citation type="submission" date="2018-01" db="EMBL/GenBank/DDBJ databases">
        <title>Genomic Encyclopedia of Type Strains, Phase III (KMG-III): the genomes of soil and plant-associated and newly described type strains.</title>
        <authorList>
            <person name="Whitman W."/>
        </authorList>
    </citation>
    <scope>NUCLEOTIDE SEQUENCE [LARGE SCALE GENOMIC DNA]</scope>
    <source>
        <strain evidence="3 4">HKI456</strain>
    </source>
</reference>
<keyword evidence="2" id="KW-0472">Membrane</keyword>
<proteinExistence type="predicted"/>
<dbReference type="Proteomes" id="UP000243096">
    <property type="component" value="Unassembled WGS sequence"/>
</dbReference>
<dbReference type="EMBL" id="PRDW01000002">
    <property type="protein sequence ID" value="PPB84785.1"/>
    <property type="molecule type" value="Genomic_DNA"/>
</dbReference>
<protein>
    <submittedName>
        <fullName evidence="3">Uncharacterized protein</fullName>
    </submittedName>
</protein>
<feature type="compositionally biased region" description="Pro residues" evidence="1">
    <location>
        <begin position="205"/>
        <end position="216"/>
    </location>
</feature>
<sequence>MLLRGGRTFSLLSMSAVAIGTVIALGLVAGALAPGREEMQPFILALRLPGFTPQDTRPAGGNVGTSARLHNTASGTLPAMGAADAGSAHVDPRGPRALAGALSMQAETSGSIAQWMTAARGQDGKIKLGRPAQPFVAPSAAQREMTVRIGAPTPQLRPLSPIVPFSVDMRVASRPDMDRSAVRAGSLRADITRYNTEHRHVPPARRAPPYVPPPHDAWPYAH</sequence>
<gene>
    <name evidence="3" type="ORF">B0O95_102186</name>
</gene>
<feature type="region of interest" description="Disordered" evidence="1">
    <location>
        <begin position="197"/>
        <end position="222"/>
    </location>
</feature>
<dbReference type="AlphaFoldDB" id="A0A2P5KDM9"/>
<name>A0A2P5KDM9_9BURK</name>
<keyword evidence="2" id="KW-0812">Transmembrane</keyword>
<comment type="caution">
    <text evidence="3">The sequence shown here is derived from an EMBL/GenBank/DDBJ whole genome shotgun (WGS) entry which is preliminary data.</text>
</comment>
<keyword evidence="2" id="KW-1133">Transmembrane helix</keyword>
<evidence type="ECO:0000256" key="1">
    <source>
        <dbReference type="SAM" id="MobiDB-lite"/>
    </source>
</evidence>
<feature type="transmembrane region" description="Helical" evidence="2">
    <location>
        <begin position="12"/>
        <end position="33"/>
    </location>
</feature>
<evidence type="ECO:0000313" key="4">
    <source>
        <dbReference type="Proteomes" id="UP000243096"/>
    </source>
</evidence>
<organism evidence="3 4">
    <name type="scientific">Mycetohabitans endofungorum</name>
    <dbReference type="NCBI Taxonomy" id="417203"/>
    <lineage>
        <taxon>Bacteria</taxon>
        <taxon>Pseudomonadati</taxon>
        <taxon>Pseudomonadota</taxon>
        <taxon>Betaproteobacteria</taxon>
        <taxon>Burkholderiales</taxon>
        <taxon>Burkholderiaceae</taxon>
        <taxon>Mycetohabitans</taxon>
    </lineage>
</organism>
<accession>A0A2P5KDM9</accession>
<evidence type="ECO:0000256" key="2">
    <source>
        <dbReference type="SAM" id="Phobius"/>
    </source>
</evidence>